<evidence type="ECO:0000313" key="1">
    <source>
        <dbReference type="EMBL" id="AHH98205.1"/>
    </source>
</evidence>
<protein>
    <submittedName>
        <fullName evidence="1">Uncharacterized protein</fullName>
    </submittedName>
</protein>
<sequence>MDLDTGPSLAEAIGSMPLPEGAVVCSAVVIMQVARVRDGQLVTEPLVRFPLGGESRIKLRGMLAGVMDALRSN</sequence>
<dbReference type="RefSeq" id="WP_025358234.1">
    <property type="nucleotide sequence ID" value="NZ_CP007155.1"/>
</dbReference>
<accession>W5WBS1</accession>
<dbReference type="Proteomes" id="UP000019225">
    <property type="component" value="Chromosome"/>
</dbReference>
<proteinExistence type="predicted"/>
<dbReference type="AlphaFoldDB" id="W5WBS1"/>
<keyword evidence="2" id="KW-1185">Reference proteome</keyword>
<dbReference type="KEGG" id="kal:KALB_4843"/>
<dbReference type="EMBL" id="CP007155">
    <property type="protein sequence ID" value="AHH98205.1"/>
    <property type="molecule type" value="Genomic_DNA"/>
</dbReference>
<organism evidence="1 2">
    <name type="scientific">Kutzneria albida DSM 43870</name>
    <dbReference type="NCBI Taxonomy" id="1449976"/>
    <lineage>
        <taxon>Bacteria</taxon>
        <taxon>Bacillati</taxon>
        <taxon>Actinomycetota</taxon>
        <taxon>Actinomycetes</taxon>
        <taxon>Pseudonocardiales</taxon>
        <taxon>Pseudonocardiaceae</taxon>
        <taxon>Kutzneria</taxon>
    </lineage>
</organism>
<evidence type="ECO:0000313" key="2">
    <source>
        <dbReference type="Proteomes" id="UP000019225"/>
    </source>
</evidence>
<gene>
    <name evidence="1" type="ORF">KALB_4843</name>
</gene>
<dbReference type="HOGENOM" id="CLU_2699914_0_0_11"/>
<reference evidence="1 2" key="1">
    <citation type="journal article" date="2014" name="BMC Genomics">
        <title>Complete genome sequence of producer of the glycopeptide antibiotic Aculeximycin Kutzneria albida DSM 43870T, a representative of minor genus of Pseudonocardiaceae.</title>
        <authorList>
            <person name="Rebets Y."/>
            <person name="Tokovenko B."/>
            <person name="Lushchyk I."/>
            <person name="Ruckert C."/>
            <person name="Zaburannyi N."/>
            <person name="Bechthold A."/>
            <person name="Kalinowski J."/>
            <person name="Luzhetskyy A."/>
        </authorList>
    </citation>
    <scope>NUCLEOTIDE SEQUENCE [LARGE SCALE GENOMIC DNA]</scope>
    <source>
        <strain evidence="1">DSM 43870</strain>
    </source>
</reference>
<name>W5WBS1_9PSEU</name>